<evidence type="ECO:0000256" key="1">
    <source>
        <dbReference type="SAM" id="Phobius"/>
    </source>
</evidence>
<dbReference type="Proteomes" id="UP000321258">
    <property type="component" value="Unassembled WGS sequence"/>
</dbReference>
<name>A0A512IUM2_9HYPH</name>
<keyword evidence="3" id="KW-1185">Reference proteome</keyword>
<dbReference type="EMBL" id="BJZT01000042">
    <property type="protein sequence ID" value="GEP01397.1"/>
    <property type="molecule type" value="Genomic_DNA"/>
</dbReference>
<accession>A0A512IUM2</accession>
<proteinExistence type="predicted"/>
<evidence type="ECO:0000313" key="2">
    <source>
        <dbReference type="EMBL" id="GEP01397.1"/>
    </source>
</evidence>
<reference evidence="2 3" key="1">
    <citation type="submission" date="2019-07" db="EMBL/GenBank/DDBJ databases">
        <title>Whole genome shotgun sequence of Methylobacterium haplocladii NBRC 107714.</title>
        <authorList>
            <person name="Hosoyama A."/>
            <person name="Uohara A."/>
            <person name="Ohji S."/>
            <person name="Ichikawa N."/>
        </authorList>
    </citation>
    <scope>NUCLEOTIDE SEQUENCE [LARGE SCALE GENOMIC DNA]</scope>
    <source>
        <strain evidence="2 3">NBRC 107714</strain>
    </source>
</reference>
<keyword evidence="1" id="KW-0812">Transmembrane</keyword>
<feature type="transmembrane region" description="Helical" evidence="1">
    <location>
        <begin position="21"/>
        <end position="48"/>
    </location>
</feature>
<keyword evidence="1" id="KW-1133">Transmembrane helix</keyword>
<dbReference type="AlphaFoldDB" id="A0A512IUM2"/>
<keyword evidence="1" id="KW-0472">Membrane</keyword>
<protein>
    <submittedName>
        <fullName evidence="2">Uncharacterized protein</fullName>
    </submittedName>
</protein>
<sequence length="50" mass="5318">MPMTRRPDRPSAETVRDSAGSLFRAGIGVRLVAAFALSAVLWAAIFWAGA</sequence>
<gene>
    <name evidence="2" type="ORF">MHA02_37840</name>
</gene>
<organism evidence="2 3">
    <name type="scientific">Methylobacterium haplocladii</name>
    <dbReference type="NCBI Taxonomy" id="1176176"/>
    <lineage>
        <taxon>Bacteria</taxon>
        <taxon>Pseudomonadati</taxon>
        <taxon>Pseudomonadota</taxon>
        <taxon>Alphaproteobacteria</taxon>
        <taxon>Hyphomicrobiales</taxon>
        <taxon>Methylobacteriaceae</taxon>
        <taxon>Methylobacterium</taxon>
    </lineage>
</organism>
<comment type="caution">
    <text evidence="2">The sequence shown here is derived from an EMBL/GenBank/DDBJ whole genome shotgun (WGS) entry which is preliminary data.</text>
</comment>
<evidence type="ECO:0000313" key="3">
    <source>
        <dbReference type="Proteomes" id="UP000321258"/>
    </source>
</evidence>